<dbReference type="AlphaFoldDB" id="A0A2M3ZPL0"/>
<protein>
    <submittedName>
        <fullName evidence="1">Putative secreted peptide</fullName>
    </submittedName>
</protein>
<accession>A0A2M3ZPL0</accession>
<dbReference type="EMBL" id="GGFM01009720">
    <property type="protein sequence ID" value="MBW30471.1"/>
    <property type="molecule type" value="Transcribed_RNA"/>
</dbReference>
<organism evidence="1">
    <name type="scientific">Anopheles braziliensis</name>
    <dbReference type="NCBI Taxonomy" id="58242"/>
    <lineage>
        <taxon>Eukaryota</taxon>
        <taxon>Metazoa</taxon>
        <taxon>Ecdysozoa</taxon>
        <taxon>Arthropoda</taxon>
        <taxon>Hexapoda</taxon>
        <taxon>Insecta</taxon>
        <taxon>Pterygota</taxon>
        <taxon>Neoptera</taxon>
        <taxon>Endopterygota</taxon>
        <taxon>Diptera</taxon>
        <taxon>Nematocera</taxon>
        <taxon>Culicoidea</taxon>
        <taxon>Culicidae</taxon>
        <taxon>Anophelinae</taxon>
        <taxon>Anopheles</taxon>
    </lineage>
</organism>
<sequence length="76" mass="8004">MATPDVRLLRRTVCTATPVTICLVLLPPPCFTLHCSSFSSATKSINCSTMHSLFACFPSPAASSLTTGVPLLVPHS</sequence>
<evidence type="ECO:0000313" key="1">
    <source>
        <dbReference type="EMBL" id="MBW30471.1"/>
    </source>
</evidence>
<name>A0A2M3ZPL0_9DIPT</name>
<proteinExistence type="predicted"/>
<reference evidence="1" key="1">
    <citation type="submission" date="2018-01" db="EMBL/GenBank/DDBJ databases">
        <title>An insight into the sialome of Amazonian anophelines.</title>
        <authorList>
            <person name="Ribeiro J.M."/>
            <person name="Scarpassa V."/>
            <person name="Calvo E."/>
        </authorList>
    </citation>
    <scope>NUCLEOTIDE SEQUENCE</scope>
    <source>
        <tissue evidence="1">Salivary glands</tissue>
    </source>
</reference>